<dbReference type="GO" id="GO:0048039">
    <property type="term" value="F:ubiquinone binding"/>
    <property type="evidence" value="ECO:0007669"/>
    <property type="project" value="InterPro"/>
</dbReference>
<comment type="similarity">
    <text evidence="1">Belongs to the ribosome association toxin RatA family.</text>
</comment>
<dbReference type="InterPro" id="IPR005031">
    <property type="entry name" value="COQ10_START"/>
</dbReference>
<dbReference type="EMBL" id="JZRZ01000015">
    <property type="protein sequence ID" value="KKD57398.1"/>
    <property type="molecule type" value="Genomic_DNA"/>
</dbReference>
<dbReference type="SUPFAM" id="SSF55961">
    <property type="entry name" value="Bet v1-like"/>
    <property type="match status" value="1"/>
</dbReference>
<accession>A0A0F5ZNY3</accession>
<evidence type="ECO:0000313" key="5">
    <source>
        <dbReference type="Proteomes" id="UP000243478"/>
    </source>
</evidence>
<evidence type="ECO:0000259" key="3">
    <source>
        <dbReference type="Pfam" id="PF03364"/>
    </source>
</evidence>
<protein>
    <submittedName>
        <fullName evidence="4">Oligoketide cyclase</fullName>
    </submittedName>
</protein>
<dbReference type="Proteomes" id="UP000243478">
    <property type="component" value="Unassembled WGS sequence"/>
</dbReference>
<dbReference type="InterPro" id="IPR044996">
    <property type="entry name" value="COQ10-like"/>
</dbReference>
<organism evidence="4 5">
    <name type="scientific">Stenotrophomonas maltophilia</name>
    <name type="common">Pseudomonas maltophilia</name>
    <name type="synonym">Xanthomonas maltophilia</name>
    <dbReference type="NCBI Taxonomy" id="40324"/>
    <lineage>
        <taxon>Bacteria</taxon>
        <taxon>Pseudomonadati</taxon>
        <taxon>Pseudomonadota</taxon>
        <taxon>Gammaproteobacteria</taxon>
        <taxon>Lysobacterales</taxon>
        <taxon>Lysobacteraceae</taxon>
        <taxon>Stenotrophomonas</taxon>
        <taxon>Stenotrophomonas maltophilia group</taxon>
    </lineage>
</organism>
<sequence length="143" mass="16242">MPTIRRSALVEHSSARMFDLVNDVQAYPRRFRWCSAAQILEQGEDRLVARLDLGLGSFSTWFQTENTLQRPHSIDMQLRDGPFKQLHGRWEFHALAEDACKVTLTLEFEPSSRLLGPALAIGFQGLADRMVNDSSASPTRPER</sequence>
<dbReference type="CDD" id="cd07813">
    <property type="entry name" value="COQ10p_like"/>
    <property type="match status" value="1"/>
</dbReference>
<dbReference type="PANTHER" id="PTHR12901">
    <property type="entry name" value="SPERM PROTEIN HOMOLOG"/>
    <property type="match status" value="1"/>
</dbReference>
<name>A0A0F5ZNY3_STEMA</name>
<dbReference type="InterPro" id="IPR023393">
    <property type="entry name" value="START-like_dom_sf"/>
</dbReference>
<dbReference type="Pfam" id="PF03364">
    <property type="entry name" value="Polyketide_cyc"/>
    <property type="match status" value="1"/>
</dbReference>
<reference evidence="4 5" key="1">
    <citation type="submission" date="2015-03" db="EMBL/GenBank/DDBJ databases">
        <title>Draft genome of Stenotrophomonas maltophila isolated from urine specimen.</title>
        <authorList>
            <person name="Murugan N."/>
            <person name="Malathi J."/>
            <person name="Umashankar V."/>
            <person name="Madhavan H."/>
        </authorList>
    </citation>
    <scope>NUCLEOTIDE SEQUENCE [LARGE SCALE GENOMIC DNA]</scope>
    <source>
        <strain evidence="4 5">JMNMN1</strain>
    </source>
</reference>
<evidence type="ECO:0000313" key="4">
    <source>
        <dbReference type="EMBL" id="KKD57398.1"/>
    </source>
</evidence>
<dbReference type="PATRIC" id="fig|40324.63.peg.3038"/>
<evidence type="ECO:0000256" key="1">
    <source>
        <dbReference type="ARBA" id="ARBA00008918"/>
    </source>
</evidence>
<dbReference type="PANTHER" id="PTHR12901:SF10">
    <property type="entry name" value="COENZYME Q-BINDING PROTEIN COQ10, MITOCHONDRIAL"/>
    <property type="match status" value="1"/>
</dbReference>
<dbReference type="AlphaFoldDB" id="A0A0F5ZNY3"/>
<comment type="caution">
    <text evidence="4">The sequence shown here is derived from an EMBL/GenBank/DDBJ whole genome shotgun (WGS) entry which is preliminary data.</text>
</comment>
<dbReference type="GO" id="GO:0045333">
    <property type="term" value="P:cellular respiration"/>
    <property type="evidence" value="ECO:0007669"/>
    <property type="project" value="InterPro"/>
</dbReference>
<keyword evidence="2" id="KW-1277">Toxin-antitoxin system</keyword>
<gene>
    <name evidence="4" type="ORF">VM57_08225</name>
</gene>
<proteinExistence type="inferred from homology"/>
<dbReference type="Gene3D" id="3.30.530.20">
    <property type="match status" value="1"/>
</dbReference>
<feature type="domain" description="Coenzyme Q-binding protein COQ10 START" evidence="3">
    <location>
        <begin position="10"/>
        <end position="133"/>
    </location>
</feature>
<evidence type="ECO:0000256" key="2">
    <source>
        <dbReference type="ARBA" id="ARBA00022649"/>
    </source>
</evidence>